<accession>W0A9H5</accession>
<dbReference type="GO" id="GO:0003700">
    <property type="term" value="F:DNA-binding transcription factor activity"/>
    <property type="evidence" value="ECO:0007669"/>
    <property type="project" value="TreeGrafter"/>
</dbReference>
<dbReference type="SUPFAM" id="SSF46785">
    <property type="entry name" value="Winged helix' DNA-binding domain"/>
    <property type="match status" value="1"/>
</dbReference>
<dbReference type="InterPro" id="IPR000944">
    <property type="entry name" value="Tscrpt_reg_Rrf2"/>
</dbReference>
<reference evidence="2 3" key="1">
    <citation type="submission" date="2013-07" db="EMBL/GenBank/DDBJ databases">
        <title>Completed genome of Sphingomonas sanxanigenens NX02.</title>
        <authorList>
            <person name="Ma T."/>
            <person name="Huang H."/>
            <person name="Wu M."/>
            <person name="Li X."/>
            <person name="Li G."/>
        </authorList>
    </citation>
    <scope>NUCLEOTIDE SEQUENCE [LARGE SCALE GENOMIC DNA]</scope>
    <source>
        <strain evidence="2 3">NX02</strain>
    </source>
</reference>
<dbReference type="Gene3D" id="1.10.10.10">
    <property type="entry name" value="Winged helix-like DNA-binding domain superfamily/Winged helix DNA-binding domain"/>
    <property type="match status" value="1"/>
</dbReference>
<dbReference type="Proteomes" id="UP000018851">
    <property type="component" value="Chromosome"/>
</dbReference>
<dbReference type="InterPro" id="IPR036388">
    <property type="entry name" value="WH-like_DNA-bd_sf"/>
</dbReference>
<gene>
    <name evidence="2" type="ORF">NX02_07000</name>
</gene>
<dbReference type="PANTHER" id="PTHR33221">
    <property type="entry name" value="WINGED HELIX-TURN-HELIX TRANSCRIPTIONAL REGULATOR, RRF2 FAMILY"/>
    <property type="match status" value="1"/>
</dbReference>
<keyword evidence="1" id="KW-0238">DNA-binding</keyword>
<dbReference type="KEGG" id="ssan:NX02_07000"/>
<evidence type="ECO:0000313" key="2">
    <source>
        <dbReference type="EMBL" id="AHE53127.1"/>
    </source>
</evidence>
<dbReference type="eggNOG" id="COG1959">
    <property type="taxonomic scope" value="Bacteria"/>
</dbReference>
<evidence type="ECO:0000256" key="1">
    <source>
        <dbReference type="ARBA" id="ARBA00023125"/>
    </source>
</evidence>
<dbReference type="EMBL" id="CP006644">
    <property type="protein sequence ID" value="AHE53127.1"/>
    <property type="molecule type" value="Genomic_DNA"/>
</dbReference>
<organism evidence="2 3">
    <name type="scientific">Sphingomonas sanxanigenens DSM 19645 = NX02</name>
    <dbReference type="NCBI Taxonomy" id="1123269"/>
    <lineage>
        <taxon>Bacteria</taxon>
        <taxon>Pseudomonadati</taxon>
        <taxon>Pseudomonadota</taxon>
        <taxon>Alphaproteobacteria</taxon>
        <taxon>Sphingomonadales</taxon>
        <taxon>Sphingomonadaceae</taxon>
        <taxon>Sphingomonas</taxon>
    </lineage>
</organism>
<dbReference type="STRING" id="1123269.NX02_07000"/>
<evidence type="ECO:0000313" key="3">
    <source>
        <dbReference type="Proteomes" id="UP000018851"/>
    </source>
</evidence>
<dbReference type="AlphaFoldDB" id="W0A9H5"/>
<dbReference type="GO" id="GO:0005829">
    <property type="term" value="C:cytosol"/>
    <property type="evidence" value="ECO:0007669"/>
    <property type="project" value="TreeGrafter"/>
</dbReference>
<dbReference type="NCBIfam" id="TIGR00738">
    <property type="entry name" value="rrf2_super"/>
    <property type="match status" value="1"/>
</dbReference>
<dbReference type="PROSITE" id="PS51197">
    <property type="entry name" value="HTH_RRF2_2"/>
    <property type="match status" value="1"/>
</dbReference>
<dbReference type="HOGENOM" id="CLU_107144_2_1_5"/>
<proteinExistence type="predicted"/>
<dbReference type="Pfam" id="PF02082">
    <property type="entry name" value="Rrf2"/>
    <property type="match status" value="1"/>
</dbReference>
<sequence>MTRYTDYAVRVLLHVGARDEGDLSSIAEIAQVYDISKDTLKKIVQDLNQAGFVTAVRGRNGGLKLGRPAGDITIGAIVRHTETGFDLVDCSSCLIAPACTLPRILNEATQAFLAVLDRYTLADVLSRRADLRGLFGNFAPLKTVIKDVTPDVA</sequence>
<dbReference type="PANTHER" id="PTHR33221:SF4">
    <property type="entry name" value="HTH-TYPE TRANSCRIPTIONAL REPRESSOR NSRR"/>
    <property type="match status" value="1"/>
</dbReference>
<evidence type="ECO:0008006" key="4">
    <source>
        <dbReference type="Google" id="ProtNLM"/>
    </source>
</evidence>
<protein>
    <recommendedName>
        <fullName evidence="4">Rrf2 family transcriptional regulator</fullName>
    </recommendedName>
</protein>
<dbReference type="PATRIC" id="fig|1123269.5.peg.1356"/>
<name>W0A9H5_9SPHN</name>
<keyword evidence="3" id="KW-1185">Reference proteome</keyword>
<dbReference type="GO" id="GO:0003677">
    <property type="term" value="F:DNA binding"/>
    <property type="evidence" value="ECO:0007669"/>
    <property type="project" value="UniProtKB-KW"/>
</dbReference>
<dbReference type="InterPro" id="IPR036390">
    <property type="entry name" value="WH_DNA-bd_sf"/>
</dbReference>